<feature type="region of interest" description="Disordered" evidence="10">
    <location>
        <begin position="341"/>
        <end position="382"/>
    </location>
</feature>
<feature type="transmembrane region" description="Helical" evidence="11">
    <location>
        <begin position="73"/>
        <end position="92"/>
    </location>
</feature>
<accession>A0ABM0GU19</accession>
<keyword evidence="4 11" id="KW-1133">Transmembrane helix</keyword>
<keyword evidence="6 11" id="KW-0472">Membrane</keyword>
<evidence type="ECO:0000256" key="9">
    <source>
        <dbReference type="RuleBase" id="RU000688"/>
    </source>
</evidence>
<dbReference type="InterPro" id="IPR017452">
    <property type="entry name" value="GPCR_Rhodpsn_7TM"/>
</dbReference>
<dbReference type="PANTHER" id="PTHR45695">
    <property type="entry name" value="LEUCOKININ RECEPTOR-RELATED"/>
    <property type="match status" value="1"/>
</dbReference>
<dbReference type="PROSITE" id="PS50262">
    <property type="entry name" value="G_PROTEIN_RECEP_F1_2"/>
    <property type="match status" value="1"/>
</dbReference>
<evidence type="ECO:0000256" key="10">
    <source>
        <dbReference type="SAM" id="MobiDB-lite"/>
    </source>
</evidence>
<keyword evidence="8 9" id="KW-0807">Transducer</keyword>
<evidence type="ECO:0000313" key="13">
    <source>
        <dbReference type="Proteomes" id="UP000694865"/>
    </source>
</evidence>
<comment type="subcellular location">
    <subcellularLocation>
        <location evidence="1">Membrane</location>
        <topology evidence="1">Multi-pass membrane protein</topology>
    </subcellularLocation>
</comment>
<evidence type="ECO:0000256" key="2">
    <source>
        <dbReference type="ARBA" id="ARBA00010663"/>
    </source>
</evidence>
<dbReference type="InterPro" id="IPR000276">
    <property type="entry name" value="GPCR_Rhodpsn"/>
</dbReference>
<dbReference type="Proteomes" id="UP000694865">
    <property type="component" value="Unplaced"/>
</dbReference>
<evidence type="ECO:0000256" key="7">
    <source>
        <dbReference type="ARBA" id="ARBA00023170"/>
    </source>
</evidence>
<organism evidence="13 14">
    <name type="scientific">Saccoglossus kowalevskii</name>
    <name type="common">Acorn worm</name>
    <dbReference type="NCBI Taxonomy" id="10224"/>
    <lineage>
        <taxon>Eukaryota</taxon>
        <taxon>Metazoa</taxon>
        <taxon>Hemichordata</taxon>
        <taxon>Enteropneusta</taxon>
        <taxon>Harrimaniidae</taxon>
        <taxon>Saccoglossus</taxon>
    </lineage>
</organism>
<feature type="transmembrane region" description="Helical" evidence="11">
    <location>
        <begin position="298"/>
        <end position="316"/>
    </location>
</feature>
<feature type="transmembrane region" description="Helical" evidence="11">
    <location>
        <begin position="104"/>
        <end position="134"/>
    </location>
</feature>
<evidence type="ECO:0000313" key="14">
    <source>
        <dbReference type="RefSeq" id="XP_002737358.1"/>
    </source>
</evidence>
<comment type="similarity">
    <text evidence="2 9">Belongs to the G-protein coupled receptor 1 family.</text>
</comment>
<dbReference type="InterPro" id="IPR000611">
    <property type="entry name" value="NPY_rcpt"/>
</dbReference>
<evidence type="ECO:0000259" key="12">
    <source>
        <dbReference type="PROSITE" id="PS50262"/>
    </source>
</evidence>
<evidence type="ECO:0000256" key="8">
    <source>
        <dbReference type="ARBA" id="ARBA00023224"/>
    </source>
</evidence>
<feature type="transmembrane region" description="Helical" evidence="11">
    <location>
        <begin position="257"/>
        <end position="278"/>
    </location>
</feature>
<dbReference type="GeneID" id="100371424"/>
<feature type="transmembrane region" description="Helical" evidence="11">
    <location>
        <begin position="40"/>
        <end position="66"/>
    </location>
</feature>
<keyword evidence="13" id="KW-1185">Reference proteome</keyword>
<evidence type="ECO:0000256" key="5">
    <source>
        <dbReference type="ARBA" id="ARBA00023040"/>
    </source>
</evidence>
<evidence type="ECO:0000256" key="4">
    <source>
        <dbReference type="ARBA" id="ARBA00022989"/>
    </source>
</evidence>
<dbReference type="PROSITE" id="PS00237">
    <property type="entry name" value="G_PROTEIN_RECEP_F1_1"/>
    <property type="match status" value="1"/>
</dbReference>
<feature type="compositionally biased region" description="Polar residues" evidence="10">
    <location>
        <begin position="359"/>
        <end position="372"/>
    </location>
</feature>
<evidence type="ECO:0000256" key="3">
    <source>
        <dbReference type="ARBA" id="ARBA00022692"/>
    </source>
</evidence>
<sequence>MLRNVSINNDLPDFSNSNDYIRDYSYDYPDIAMSADWQTILTTAFTLTMVLSITGNALVIVVLLCGKSGRGDLNIFIVNLAVADVSMAVLSMPFTLTTLMYGHWIFGAAMCPVMLFAQQVSVCVSIYTLTAIGMNRYFAVMYPLKIGWTKKHNRIFVLSVWVVSVILSIVPPIVGYTKEEYWDGNTIFLCAEWWSNETSSAIYELFVMCITYFIPLVLLAYTYISIGRRLWGRQIPGNADHNRDRTQKRAKRQVIKMLLVVLIMFALCWLPLHIFNIVQRVNPHLLQQDTTRMVNAGVLWLAMSNSCVNPVIYSFLNGNFKRNLILLCGCSRNCPNTANLGRSQGQTLSTTTTTTTTTNIQQGKSTTYSEPSIEQLDMEESV</sequence>
<feature type="transmembrane region" description="Helical" evidence="11">
    <location>
        <begin position="201"/>
        <end position="224"/>
    </location>
</feature>
<evidence type="ECO:0000256" key="1">
    <source>
        <dbReference type="ARBA" id="ARBA00004141"/>
    </source>
</evidence>
<keyword evidence="7 9" id="KW-0675">Receptor</keyword>
<evidence type="ECO:0000256" key="6">
    <source>
        <dbReference type="ARBA" id="ARBA00023136"/>
    </source>
</evidence>
<protein>
    <submittedName>
        <fullName evidence="14">Substance-P receptor-like</fullName>
    </submittedName>
</protein>
<dbReference type="PANTHER" id="PTHR45695:SF9">
    <property type="entry name" value="LEUCOKININ RECEPTOR"/>
    <property type="match status" value="1"/>
</dbReference>
<dbReference type="PRINTS" id="PR01012">
    <property type="entry name" value="NRPEPTIDEYR"/>
</dbReference>
<proteinExistence type="inferred from homology"/>
<dbReference type="PRINTS" id="PR00237">
    <property type="entry name" value="GPCRRHODOPSN"/>
</dbReference>
<name>A0ABM0GU19_SACKO</name>
<dbReference type="SUPFAM" id="SSF81321">
    <property type="entry name" value="Family A G protein-coupled receptor-like"/>
    <property type="match status" value="1"/>
</dbReference>
<reference evidence="14" key="1">
    <citation type="submission" date="2025-08" db="UniProtKB">
        <authorList>
            <consortium name="RefSeq"/>
        </authorList>
    </citation>
    <scope>IDENTIFICATION</scope>
    <source>
        <tissue evidence="14">Testes</tissue>
    </source>
</reference>
<gene>
    <name evidence="14" type="primary">LOC100371424</name>
</gene>
<dbReference type="Pfam" id="PF00001">
    <property type="entry name" value="7tm_1"/>
    <property type="match status" value="1"/>
</dbReference>
<keyword evidence="5 9" id="KW-0297">G-protein coupled receptor</keyword>
<keyword evidence="3 9" id="KW-0812">Transmembrane</keyword>
<dbReference type="RefSeq" id="XP_002737358.1">
    <property type="nucleotide sequence ID" value="XM_002737312.1"/>
</dbReference>
<dbReference type="Gene3D" id="1.20.1070.10">
    <property type="entry name" value="Rhodopsin 7-helix transmembrane proteins"/>
    <property type="match status" value="1"/>
</dbReference>
<feature type="domain" description="G-protein coupled receptors family 1 profile" evidence="12">
    <location>
        <begin position="55"/>
        <end position="313"/>
    </location>
</feature>
<feature type="transmembrane region" description="Helical" evidence="11">
    <location>
        <begin position="155"/>
        <end position="174"/>
    </location>
</feature>
<evidence type="ECO:0000256" key="11">
    <source>
        <dbReference type="SAM" id="Phobius"/>
    </source>
</evidence>